<dbReference type="GO" id="GO:0005975">
    <property type="term" value="P:carbohydrate metabolic process"/>
    <property type="evidence" value="ECO:0007669"/>
    <property type="project" value="InterPro"/>
</dbReference>
<evidence type="ECO:0000313" key="3">
    <source>
        <dbReference type="EMBL" id="AES88709.1"/>
    </source>
</evidence>
<dbReference type="EnsemblPlants" id="AES88709">
    <property type="protein sequence ID" value="AES88709"/>
    <property type="gene ID" value="MTR_4g061170"/>
</dbReference>
<dbReference type="Proteomes" id="UP000002051">
    <property type="component" value="Chromosome 4"/>
</dbReference>
<dbReference type="STRING" id="3880.G7JRI7"/>
<accession>G7JRI7</accession>
<evidence type="ECO:0000313" key="4">
    <source>
        <dbReference type="EnsemblPlants" id="AES88709"/>
    </source>
</evidence>
<evidence type="ECO:0000256" key="1">
    <source>
        <dbReference type="ARBA" id="ARBA00010838"/>
    </source>
</evidence>
<dbReference type="eggNOG" id="KOG0626">
    <property type="taxonomic scope" value="Eukaryota"/>
</dbReference>
<name>G7JRI7_MEDTR</name>
<dbReference type="SUPFAM" id="SSF51445">
    <property type="entry name" value="(Trans)glycosidases"/>
    <property type="match status" value="1"/>
</dbReference>
<dbReference type="EMBL" id="CM001220">
    <property type="protein sequence ID" value="AES88709.1"/>
    <property type="molecule type" value="Genomic_DNA"/>
</dbReference>
<dbReference type="AlphaFoldDB" id="G7JRI7"/>
<keyword evidence="5" id="KW-1185">Reference proteome</keyword>
<dbReference type="PANTHER" id="PTHR10353">
    <property type="entry name" value="GLYCOSYL HYDROLASE"/>
    <property type="match status" value="1"/>
</dbReference>
<dbReference type="HOGENOM" id="CLU_2797774_0_0_1"/>
<evidence type="ECO:0000256" key="2">
    <source>
        <dbReference type="RuleBase" id="RU003690"/>
    </source>
</evidence>
<gene>
    <name evidence="3" type="ordered locus">MTR_4g061170</name>
</gene>
<proteinExistence type="inferred from homology"/>
<dbReference type="Pfam" id="PF00232">
    <property type="entry name" value="Glyco_hydro_1"/>
    <property type="match status" value="1"/>
</dbReference>
<reference evidence="3 5" key="1">
    <citation type="journal article" date="2011" name="Nature">
        <title>The Medicago genome provides insight into the evolution of rhizobial symbioses.</title>
        <authorList>
            <person name="Young N.D."/>
            <person name="Debelle F."/>
            <person name="Oldroyd G.E."/>
            <person name="Geurts R."/>
            <person name="Cannon S.B."/>
            <person name="Udvardi M.K."/>
            <person name="Benedito V.A."/>
            <person name="Mayer K.F."/>
            <person name="Gouzy J."/>
            <person name="Schoof H."/>
            <person name="Van de Peer Y."/>
            <person name="Proost S."/>
            <person name="Cook D.R."/>
            <person name="Meyers B.C."/>
            <person name="Spannagl M."/>
            <person name="Cheung F."/>
            <person name="De Mita S."/>
            <person name="Krishnakumar V."/>
            <person name="Gundlach H."/>
            <person name="Zhou S."/>
            <person name="Mudge J."/>
            <person name="Bharti A.K."/>
            <person name="Murray J.D."/>
            <person name="Naoumkina M.A."/>
            <person name="Rosen B."/>
            <person name="Silverstein K.A."/>
            <person name="Tang H."/>
            <person name="Rombauts S."/>
            <person name="Zhao P.X."/>
            <person name="Zhou P."/>
            <person name="Barbe V."/>
            <person name="Bardou P."/>
            <person name="Bechner M."/>
            <person name="Bellec A."/>
            <person name="Berger A."/>
            <person name="Berges H."/>
            <person name="Bidwell S."/>
            <person name="Bisseling T."/>
            <person name="Choisne N."/>
            <person name="Couloux A."/>
            <person name="Denny R."/>
            <person name="Deshpande S."/>
            <person name="Dai X."/>
            <person name="Doyle J.J."/>
            <person name="Dudez A.M."/>
            <person name="Farmer A.D."/>
            <person name="Fouteau S."/>
            <person name="Franken C."/>
            <person name="Gibelin C."/>
            <person name="Gish J."/>
            <person name="Goldstein S."/>
            <person name="Gonzalez A.J."/>
            <person name="Green P.J."/>
            <person name="Hallab A."/>
            <person name="Hartog M."/>
            <person name="Hua A."/>
            <person name="Humphray S.J."/>
            <person name="Jeong D.H."/>
            <person name="Jing Y."/>
            <person name="Jocker A."/>
            <person name="Kenton S.M."/>
            <person name="Kim D.J."/>
            <person name="Klee K."/>
            <person name="Lai H."/>
            <person name="Lang C."/>
            <person name="Lin S."/>
            <person name="Macmil S.L."/>
            <person name="Magdelenat G."/>
            <person name="Matthews L."/>
            <person name="McCorrison J."/>
            <person name="Monaghan E.L."/>
            <person name="Mun J.H."/>
            <person name="Najar F.Z."/>
            <person name="Nicholson C."/>
            <person name="Noirot C."/>
            <person name="O'Bleness M."/>
            <person name="Paule C.R."/>
            <person name="Poulain J."/>
            <person name="Prion F."/>
            <person name="Qin B."/>
            <person name="Qu C."/>
            <person name="Retzel E.F."/>
            <person name="Riddle C."/>
            <person name="Sallet E."/>
            <person name="Samain S."/>
            <person name="Samson N."/>
            <person name="Sanders I."/>
            <person name="Saurat O."/>
            <person name="Scarpelli C."/>
            <person name="Schiex T."/>
            <person name="Segurens B."/>
            <person name="Severin A.J."/>
            <person name="Sherrier D.J."/>
            <person name="Shi R."/>
            <person name="Sims S."/>
            <person name="Singer S.R."/>
            <person name="Sinharoy S."/>
            <person name="Sterck L."/>
            <person name="Viollet A."/>
            <person name="Wang B.B."/>
            <person name="Wang K."/>
            <person name="Wang M."/>
            <person name="Wang X."/>
            <person name="Warfsmann J."/>
            <person name="Weissenbach J."/>
            <person name="White D.D."/>
            <person name="White J.D."/>
            <person name="Wiley G.B."/>
            <person name="Wincker P."/>
            <person name="Xing Y."/>
            <person name="Yang L."/>
            <person name="Yao Z."/>
            <person name="Ying F."/>
            <person name="Zhai J."/>
            <person name="Zhou L."/>
            <person name="Zuber A."/>
            <person name="Denarie J."/>
            <person name="Dixon R.A."/>
            <person name="May G.D."/>
            <person name="Schwartz D.C."/>
            <person name="Rogers J."/>
            <person name="Quetier F."/>
            <person name="Town C.D."/>
            <person name="Roe B.A."/>
        </authorList>
    </citation>
    <scope>NUCLEOTIDE SEQUENCE [LARGE SCALE GENOMIC DNA]</scope>
    <source>
        <strain evidence="3">A17</strain>
        <strain evidence="4 5">cv. Jemalong A17</strain>
    </source>
</reference>
<sequence>MVAFTPLKNMDDNMHFPNVKYMDGINVNGYFAWSLLDNFEWHLRYRYTVRFGMTLVDYKNGIKRRSNT</sequence>
<protein>
    <submittedName>
        <fullName evidence="3">Glycoside hydrolase family 1 protein</fullName>
    </submittedName>
</protein>
<dbReference type="Gene3D" id="3.20.20.80">
    <property type="entry name" value="Glycosidases"/>
    <property type="match status" value="1"/>
</dbReference>
<evidence type="ECO:0000313" key="5">
    <source>
        <dbReference type="Proteomes" id="UP000002051"/>
    </source>
</evidence>
<dbReference type="PANTHER" id="PTHR10353:SF273">
    <property type="entry name" value="GLYCOSIDE HYDROLASE FAMILY 1 PROTEIN"/>
    <property type="match status" value="1"/>
</dbReference>
<comment type="similarity">
    <text evidence="1 2">Belongs to the glycosyl hydrolase 1 family.</text>
</comment>
<organism evidence="3 5">
    <name type="scientific">Medicago truncatula</name>
    <name type="common">Barrel medic</name>
    <name type="synonym">Medicago tribuloides</name>
    <dbReference type="NCBI Taxonomy" id="3880"/>
    <lineage>
        <taxon>Eukaryota</taxon>
        <taxon>Viridiplantae</taxon>
        <taxon>Streptophyta</taxon>
        <taxon>Embryophyta</taxon>
        <taxon>Tracheophyta</taxon>
        <taxon>Spermatophyta</taxon>
        <taxon>Magnoliopsida</taxon>
        <taxon>eudicotyledons</taxon>
        <taxon>Gunneridae</taxon>
        <taxon>Pentapetalae</taxon>
        <taxon>rosids</taxon>
        <taxon>fabids</taxon>
        <taxon>Fabales</taxon>
        <taxon>Fabaceae</taxon>
        <taxon>Papilionoideae</taxon>
        <taxon>50 kb inversion clade</taxon>
        <taxon>NPAAA clade</taxon>
        <taxon>Hologalegina</taxon>
        <taxon>IRL clade</taxon>
        <taxon>Trifolieae</taxon>
        <taxon>Medicago</taxon>
    </lineage>
</organism>
<dbReference type="PaxDb" id="3880-AES88709"/>
<keyword evidence="3" id="KW-0378">Hydrolase</keyword>
<dbReference type="InterPro" id="IPR001360">
    <property type="entry name" value="Glyco_hydro_1"/>
</dbReference>
<reference evidence="4" key="3">
    <citation type="submission" date="2015-04" db="UniProtKB">
        <authorList>
            <consortium name="EnsemblPlants"/>
        </authorList>
    </citation>
    <scope>IDENTIFICATION</scope>
    <source>
        <strain evidence="4">cv. Jemalong A17</strain>
    </source>
</reference>
<dbReference type="GO" id="GO:0004553">
    <property type="term" value="F:hydrolase activity, hydrolyzing O-glycosyl compounds"/>
    <property type="evidence" value="ECO:0007669"/>
    <property type="project" value="InterPro"/>
</dbReference>
<reference evidence="3 5" key="2">
    <citation type="journal article" date="2014" name="BMC Genomics">
        <title>An improved genome release (version Mt4.0) for the model legume Medicago truncatula.</title>
        <authorList>
            <person name="Tang H."/>
            <person name="Krishnakumar V."/>
            <person name="Bidwell S."/>
            <person name="Rosen B."/>
            <person name="Chan A."/>
            <person name="Zhou S."/>
            <person name="Gentzbittel L."/>
            <person name="Childs K.L."/>
            <person name="Yandell M."/>
            <person name="Gundlach H."/>
            <person name="Mayer K.F."/>
            <person name="Schwartz D.C."/>
            <person name="Town C.D."/>
        </authorList>
    </citation>
    <scope>GENOME REANNOTATION</scope>
    <source>
        <strain evidence="4 5">cv. Jemalong A17</strain>
    </source>
</reference>
<dbReference type="InterPro" id="IPR017853">
    <property type="entry name" value="GH"/>
</dbReference>